<dbReference type="PANTHER" id="PTHR12883:SF0">
    <property type="entry name" value="PAT COMPLEX SUBUNIT CCDC47"/>
    <property type="match status" value="1"/>
</dbReference>
<evidence type="ECO:0000256" key="2">
    <source>
        <dbReference type="ARBA" id="ARBA00022692"/>
    </source>
</evidence>
<feature type="compositionally biased region" description="Basic and acidic residues" evidence="5">
    <location>
        <begin position="421"/>
        <end position="437"/>
    </location>
</feature>
<evidence type="ECO:0000256" key="1">
    <source>
        <dbReference type="ARBA" id="ARBA00004167"/>
    </source>
</evidence>
<keyword evidence="3" id="KW-1133">Transmembrane helix</keyword>
<name>A0ABR3X4A5_9PEZI</name>
<comment type="caution">
    <text evidence="6">The sequence shown here is derived from an EMBL/GenBank/DDBJ whole genome shotgun (WGS) entry which is preliminary data.</text>
</comment>
<feature type="region of interest" description="Disordered" evidence="5">
    <location>
        <begin position="388"/>
        <end position="446"/>
    </location>
</feature>
<organism evidence="6 7">
    <name type="scientific">Phialemonium thermophilum</name>
    <dbReference type="NCBI Taxonomy" id="223376"/>
    <lineage>
        <taxon>Eukaryota</taxon>
        <taxon>Fungi</taxon>
        <taxon>Dikarya</taxon>
        <taxon>Ascomycota</taxon>
        <taxon>Pezizomycotina</taxon>
        <taxon>Sordariomycetes</taxon>
        <taxon>Sordariomycetidae</taxon>
        <taxon>Cephalothecales</taxon>
        <taxon>Cephalothecaceae</taxon>
        <taxon>Phialemonium</taxon>
    </lineage>
</organism>
<accession>A0ABR3X4A5</accession>
<dbReference type="InterPro" id="IPR012879">
    <property type="entry name" value="CCDC47"/>
</dbReference>
<evidence type="ECO:0000256" key="5">
    <source>
        <dbReference type="SAM" id="MobiDB-lite"/>
    </source>
</evidence>
<evidence type="ECO:0000256" key="4">
    <source>
        <dbReference type="ARBA" id="ARBA00023136"/>
    </source>
</evidence>
<protein>
    <recommendedName>
        <fullName evidence="8">DUF1682 domain-containing protein</fullName>
    </recommendedName>
</protein>
<sequence length="446" mass="49983">MAQVLKDLFGGGKAAETPIPAGDSDFADFAGAPEPAPAANVPVSPTLEGTGAAPTARTYTKWYRIHERHSLSEFKAEGLILGCIAVIVILHLIGSRLNRSKARKWAKAHVAPLAAEFALVGFDSVPAPIADKMGDELIQALADENARRGESILREKSLYEFATYATGRQNVAFVDIKLTLKKRFNPVQTLIETVIGFFSDGFTSEDTAEAILYPFDGLEAATVPGLPGAAELRAKETKSTYDGFVWAIVNKERMKQVREDRFDVSITTTKDNVKLPNWLTVMTESAEITNALLTPELIKAAEAAGELLDYFIVTDQPVDRPKTINESKPRKRIYLKYHLPSNDDYEPLLPIFKYLLQAPDQLVQVAHFRPEVSRKLRQAREETVRQIQKAEEEEKAEERALERERAKKAKRDQELSALDAKAQKKYLEREREKELRKSMKKQTARM</sequence>
<gene>
    <name evidence="6" type="ORF">VTK73DRAFT_2597</name>
</gene>
<comment type="subcellular location">
    <subcellularLocation>
        <location evidence="1">Membrane</location>
        <topology evidence="1">Single-pass membrane protein</topology>
    </subcellularLocation>
</comment>
<dbReference type="PANTHER" id="PTHR12883">
    <property type="entry name" value="ADIPOCYTE-SPECIFIC PROTEIN 4-RELATED"/>
    <property type="match status" value="1"/>
</dbReference>
<dbReference type="EMBL" id="JAZHXJ010000174">
    <property type="protein sequence ID" value="KAL1870523.1"/>
    <property type="molecule type" value="Genomic_DNA"/>
</dbReference>
<keyword evidence="2" id="KW-0812">Transmembrane</keyword>
<dbReference type="Pfam" id="PF07946">
    <property type="entry name" value="CCDC47"/>
    <property type="match status" value="1"/>
</dbReference>
<evidence type="ECO:0000313" key="6">
    <source>
        <dbReference type="EMBL" id="KAL1870523.1"/>
    </source>
</evidence>
<evidence type="ECO:0000256" key="3">
    <source>
        <dbReference type="ARBA" id="ARBA00022989"/>
    </source>
</evidence>
<keyword evidence="7" id="KW-1185">Reference proteome</keyword>
<evidence type="ECO:0008006" key="8">
    <source>
        <dbReference type="Google" id="ProtNLM"/>
    </source>
</evidence>
<dbReference type="Proteomes" id="UP001586593">
    <property type="component" value="Unassembled WGS sequence"/>
</dbReference>
<proteinExistence type="predicted"/>
<reference evidence="6 7" key="1">
    <citation type="journal article" date="2024" name="Commun. Biol.">
        <title>Comparative genomic analysis of thermophilic fungi reveals convergent evolutionary adaptations and gene losses.</title>
        <authorList>
            <person name="Steindorff A.S."/>
            <person name="Aguilar-Pontes M.V."/>
            <person name="Robinson A.J."/>
            <person name="Andreopoulos B."/>
            <person name="LaButti K."/>
            <person name="Kuo A."/>
            <person name="Mondo S."/>
            <person name="Riley R."/>
            <person name="Otillar R."/>
            <person name="Haridas S."/>
            <person name="Lipzen A."/>
            <person name="Grimwood J."/>
            <person name="Schmutz J."/>
            <person name="Clum A."/>
            <person name="Reid I.D."/>
            <person name="Moisan M.C."/>
            <person name="Butler G."/>
            <person name="Nguyen T.T.M."/>
            <person name="Dewar K."/>
            <person name="Conant G."/>
            <person name="Drula E."/>
            <person name="Henrissat B."/>
            <person name="Hansel C."/>
            <person name="Singer S."/>
            <person name="Hutchinson M.I."/>
            <person name="de Vries R.P."/>
            <person name="Natvig D.O."/>
            <person name="Powell A.J."/>
            <person name="Tsang A."/>
            <person name="Grigoriev I.V."/>
        </authorList>
    </citation>
    <scope>NUCLEOTIDE SEQUENCE [LARGE SCALE GENOMIC DNA]</scope>
    <source>
        <strain evidence="6 7">ATCC 24622</strain>
    </source>
</reference>
<evidence type="ECO:0000313" key="7">
    <source>
        <dbReference type="Proteomes" id="UP001586593"/>
    </source>
</evidence>
<feature type="compositionally biased region" description="Basic and acidic residues" evidence="5">
    <location>
        <begin position="388"/>
        <end position="405"/>
    </location>
</feature>
<keyword evidence="4" id="KW-0472">Membrane</keyword>